<evidence type="ECO:0000259" key="4">
    <source>
        <dbReference type="Pfam" id="PF14331"/>
    </source>
</evidence>
<feature type="transmembrane region" description="Helical" evidence="1">
    <location>
        <begin position="12"/>
        <end position="33"/>
    </location>
</feature>
<evidence type="ECO:0000256" key="1">
    <source>
        <dbReference type="SAM" id="Phobius"/>
    </source>
</evidence>
<dbReference type="Pfam" id="PF14331">
    <property type="entry name" value="IcmF-related_N"/>
    <property type="match status" value="1"/>
</dbReference>
<accession>A0A3B0WVZ2</accession>
<evidence type="ECO:0000313" key="6">
    <source>
        <dbReference type="EMBL" id="VAW53359.1"/>
    </source>
</evidence>
<dbReference type="PANTHER" id="PTHR36153:SF1">
    <property type="entry name" value="TYPE VI SECRETION SYSTEM COMPONENT TSSM1"/>
    <property type="match status" value="1"/>
</dbReference>
<feature type="domain" description="Type VI secretion system IcmF C-terminal" evidence="2">
    <location>
        <begin position="1038"/>
        <end position="1143"/>
    </location>
</feature>
<feature type="domain" description="Type VI secretion system component TssM1 N-terminal" evidence="4">
    <location>
        <begin position="199"/>
        <end position="457"/>
    </location>
</feature>
<dbReference type="InterPro" id="IPR048677">
    <property type="entry name" value="TssM1_hel"/>
</dbReference>
<dbReference type="Pfam" id="PF06761">
    <property type="entry name" value="IcmF-related"/>
    <property type="match status" value="1"/>
</dbReference>
<keyword evidence="1" id="KW-0472">Membrane</keyword>
<feature type="transmembrane region" description="Helical" evidence="1">
    <location>
        <begin position="45"/>
        <end position="63"/>
    </location>
</feature>
<dbReference type="InterPro" id="IPR027417">
    <property type="entry name" value="P-loop_NTPase"/>
</dbReference>
<dbReference type="InterPro" id="IPR010623">
    <property type="entry name" value="IcmF_C"/>
</dbReference>
<feature type="domain" description="Type VI secretion system component TssM1 helical" evidence="5">
    <location>
        <begin position="933"/>
        <end position="1030"/>
    </location>
</feature>
<dbReference type="Pfam" id="PF06744">
    <property type="entry name" value="IcmF_C"/>
    <property type="match status" value="1"/>
</dbReference>
<name>A0A3B0WVZ2_9ZZZZ</name>
<feature type="transmembrane region" description="Helical" evidence="1">
    <location>
        <begin position="453"/>
        <end position="472"/>
    </location>
</feature>
<dbReference type="PANTHER" id="PTHR36153">
    <property type="entry name" value="INNER MEMBRANE PROTEIN-RELATED"/>
    <property type="match status" value="1"/>
</dbReference>
<dbReference type="AlphaFoldDB" id="A0A3B0WVZ2"/>
<evidence type="ECO:0000259" key="2">
    <source>
        <dbReference type="Pfam" id="PF06744"/>
    </source>
</evidence>
<dbReference type="Pfam" id="PF21070">
    <property type="entry name" value="IcmF_helical"/>
    <property type="match status" value="1"/>
</dbReference>
<keyword evidence="1" id="KW-0812">Transmembrane</keyword>
<sequence length="1162" mass="133645">MKRLIQILSQKWFISTIGIMALIVVIWFGGPFLGLGDSQPLSSPFNRLLAIIFVVIVWSFNNLRQRFKATQANSAMIDNLIAKPFSSTKETPEINEEVVLLQERFEEAVKHLKNTSLQNKLFGKQYLYELPWYMIIGPPGSGKTTMLENSGLKFPLKEFKLDNKISGVGGTRNCDWWFTDDAVLLDTAGRYTTQDSDAEADGKAWLGFLKLLQKQRPRRPLNGIIIAISAQDILTNTQQERDLHAHTIRQRTQELYKQLGVRIPIYFLLTKLDLISGFMEFYDDLDKEQRSQVWGITFPQDTAQQQTDVLQQFNGEFDALINSLNSRQLWRMYQERDQSRRVLINSFPQQMANVKPLIDDFLGKIFAPSRYEQPALLRGIYLTSGTQEGSPIDRVMNSFAGSLGMNSNSLPSYQGQSRNYFINRIFKDIIFKESEIAGANVRYEKQRLWLERAAYAGTMGATLAIILAWTTGFTRSEIQMSSLADSITNYNEIINNLRPNPGLNEISNALDAAKEMRLIYDNEEDVSSWHFGMGTYQNYQLKDAANDAYHRIQQQLLLPQIKQNLETELVNINQEPEKLRRLLSVYLMLGTPESLDPKTFKPWILNNWKRRLADQPDTQSHLSTHLDELLSAEIKPQKLNQRLMDKTQRIVCKIPLYKQVYARLQQQAEDNISVYNLSRFSKKVKNIFISKKPDSPDANVPGFYTYDGYHDIFVKEGIRTTQLTIVENKRICQDNQASLDKINPERLLLKVKARYYDDYIDQWNNFISTIALTKIRNLNGAINILNTLSGRDSPLDKLVRSIAEQTILERAKLKGLLDNFELGKKLTKPTNPVELAFLPIHKLLQNRDEQPAEIENINEELNDLYAYITEIAEASDQTTAAFEAAVARMTQSKKDAIRKLRSKARRLPSPVAEIIESAATQSWGTVLDSARSYINMVWRSSVLRDYKASLENRYPVFNKGRQQTALIDFGRFFGASGSIDNFINTYLNPFIDKRRWRLRSIDGRNLGLSSEAMAQIQRANRIKKMYFQDGGQQPAVRFRLKPIYLDAKVKRFLLELNDQQTSYQHGPTRTVQFEWPSIENNNQVRLIFERFGAGRLSIVKEGPWAWFELLDASNMRQSRSADKIQVTFSTAGLKARYQIQASSVNNPFSNRELTKFRCPTRL</sequence>
<dbReference type="InterPro" id="IPR025743">
    <property type="entry name" value="TssM1_N"/>
</dbReference>
<reference evidence="6" key="1">
    <citation type="submission" date="2018-06" db="EMBL/GenBank/DDBJ databases">
        <authorList>
            <person name="Zhirakovskaya E."/>
        </authorList>
    </citation>
    <scope>NUCLEOTIDE SEQUENCE</scope>
</reference>
<evidence type="ECO:0000259" key="5">
    <source>
        <dbReference type="Pfam" id="PF21070"/>
    </source>
</evidence>
<keyword evidence="1" id="KW-1133">Transmembrane helix</keyword>
<dbReference type="InterPro" id="IPR009612">
    <property type="entry name" value="IcmF-rel"/>
</dbReference>
<dbReference type="CDD" id="cd00882">
    <property type="entry name" value="Ras_like_GTPase"/>
    <property type="match status" value="1"/>
</dbReference>
<evidence type="ECO:0000259" key="3">
    <source>
        <dbReference type="Pfam" id="PF06761"/>
    </source>
</evidence>
<protein>
    <submittedName>
        <fullName evidence="6">IcmF-related protein</fullName>
    </submittedName>
</protein>
<proteinExistence type="predicted"/>
<dbReference type="NCBIfam" id="TIGR03348">
    <property type="entry name" value="VI_IcmF"/>
    <property type="match status" value="1"/>
</dbReference>
<dbReference type="InterPro" id="IPR017731">
    <property type="entry name" value="TssM1-like"/>
</dbReference>
<organism evidence="6">
    <name type="scientific">hydrothermal vent metagenome</name>
    <dbReference type="NCBI Taxonomy" id="652676"/>
    <lineage>
        <taxon>unclassified sequences</taxon>
        <taxon>metagenomes</taxon>
        <taxon>ecological metagenomes</taxon>
    </lineage>
</organism>
<dbReference type="SUPFAM" id="SSF52540">
    <property type="entry name" value="P-loop containing nucleoside triphosphate hydrolases"/>
    <property type="match status" value="1"/>
</dbReference>
<dbReference type="EMBL" id="UOFF01000023">
    <property type="protein sequence ID" value="VAW53359.1"/>
    <property type="molecule type" value="Genomic_DNA"/>
</dbReference>
<dbReference type="InterPro" id="IPR053156">
    <property type="entry name" value="T6SS_TssM-like"/>
</dbReference>
<gene>
    <name evidence="6" type="ORF">MNBD_GAMMA07-1120</name>
</gene>
<feature type="domain" description="IcmF-related" evidence="3">
    <location>
        <begin position="509"/>
        <end position="806"/>
    </location>
</feature>